<comment type="similarity">
    <text evidence="2">Belongs to the 3-beta-HSD family.</text>
</comment>
<evidence type="ECO:0000256" key="7">
    <source>
        <dbReference type="ARBA" id="ARBA00023136"/>
    </source>
</evidence>
<evidence type="ECO:0000256" key="1">
    <source>
        <dbReference type="ARBA" id="ARBA00004477"/>
    </source>
</evidence>
<evidence type="ECO:0000313" key="10">
    <source>
        <dbReference type="EMBL" id="KAK8548299.1"/>
    </source>
</evidence>
<comment type="caution">
    <text evidence="10">The sequence shown here is derived from an EMBL/GenBank/DDBJ whole genome shotgun (WGS) entry which is preliminary data.</text>
</comment>
<dbReference type="InterPro" id="IPR002225">
    <property type="entry name" value="3Beta_OHSteriod_DH/Estase"/>
</dbReference>
<proteinExistence type="inferred from homology"/>
<keyword evidence="11" id="KW-1185">Reference proteome</keyword>
<sequence>MDSTAAADDVAHGDWSETRTCVVLGGRGFSGRALVNRLLRLGGWIVRVADSSSHSLLLDTSSASDSLLADAISSGQASFCHVDVLDTSQIIEVTKGADVIFYMEPTDLDIHDFCNCYMIIVQGAKNVINACRESKVRRLVYNSSADVVFDGSRDILNGDESFTCPGKFNDMMIDLKFQADGLIRLANNIDGLLTCVLRPSNVFGPGETQFVPLLANLAMFGLEKFITGSGENMSDFTYVENVAHAHICAAETIDSRAVSVAGKAFFITNLEPVMFWEFASLILEGLGYQRPFIKVPTWMVSYIVLLRQYIHDKLGYRMYKYSVSPHYLVLLASRNRTFDCSAAQKHLGYAPVVSLKDGIKSTVESFSHLAKDSYFMRFSNFDEQSKAEKLLGSGTVTLNYFDSVSDILLWRDERKTFSCFLTLAMVFYWFFFCGRTFTSSAAQLLLLVTAMLYGHGILASERCGYAVPKIPSSCFEIQDSDVKTLVGYVSYTWNRVVHSIKLLAKGDDWSRFFQVLVFLYFFKWIVSYSLAVLVGFVLVFAFTAFFVYEQYESVIEGLVAVLLFCVVESKGLIMRTLPDSITAFIQNGGVSHREKAQSS</sequence>
<dbReference type="Pfam" id="PF02453">
    <property type="entry name" value="Reticulon"/>
    <property type="match status" value="1"/>
</dbReference>
<evidence type="ECO:0000256" key="2">
    <source>
        <dbReference type="ARBA" id="ARBA00009219"/>
    </source>
</evidence>
<evidence type="ECO:0000256" key="4">
    <source>
        <dbReference type="ARBA" id="ARBA00022824"/>
    </source>
</evidence>
<protein>
    <recommendedName>
        <fullName evidence="8">Reticulon-like protein</fullName>
    </recommendedName>
</protein>
<evidence type="ECO:0000256" key="8">
    <source>
        <dbReference type="RuleBase" id="RU363132"/>
    </source>
</evidence>
<keyword evidence="3 8" id="KW-0812">Transmembrane</keyword>
<evidence type="ECO:0000256" key="5">
    <source>
        <dbReference type="ARBA" id="ARBA00022989"/>
    </source>
</evidence>
<dbReference type="Pfam" id="PF01073">
    <property type="entry name" value="3Beta_HSD"/>
    <property type="match status" value="1"/>
</dbReference>
<dbReference type="Gene3D" id="3.40.50.720">
    <property type="entry name" value="NAD(P)-binding Rossmann-like Domain"/>
    <property type="match status" value="1"/>
</dbReference>
<dbReference type="InterPro" id="IPR050177">
    <property type="entry name" value="Lipid_A_modif_metabolic_enz"/>
</dbReference>
<keyword evidence="6" id="KW-0560">Oxidoreductase</keyword>
<feature type="domain" description="Reticulon" evidence="9">
    <location>
        <begin position="404"/>
        <end position="597"/>
    </location>
</feature>
<dbReference type="InterPro" id="IPR003388">
    <property type="entry name" value="Reticulon"/>
</dbReference>
<dbReference type="EMBL" id="JBBPBM010000021">
    <property type="protein sequence ID" value="KAK8548299.1"/>
    <property type="molecule type" value="Genomic_DNA"/>
</dbReference>
<organism evidence="10 11">
    <name type="scientific">Hibiscus sabdariffa</name>
    <name type="common">roselle</name>
    <dbReference type="NCBI Taxonomy" id="183260"/>
    <lineage>
        <taxon>Eukaryota</taxon>
        <taxon>Viridiplantae</taxon>
        <taxon>Streptophyta</taxon>
        <taxon>Embryophyta</taxon>
        <taxon>Tracheophyta</taxon>
        <taxon>Spermatophyta</taxon>
        <taxon>Magnoliopsida</taxon>
        <taxon>eudicotyledons</taxon>
        <taxon>Gunneridae</taxon>
        <taxon>Pentapetalae</taxon>
        <taxon>rosids</taxon>
        <taxon>malvids</taxon>
        <taxon>Malvales</taxon>
        <taxon>Malvaceae</taxon>
        <taxon>Malvoideae</taxon>
        <taxon>Hibiscus</taxon>
    </lineage>
</organism>
<dbReference type="InterPro" id="IPR036291">
    <property type="entry name" value="NAD(P)-bd_dom_sf"/>
</dbReference>
<feature type="transmembrane region" description="Helical" evidence="8">
    <location>
        <begin position="417"/>
        <end position="437"/>
    </location>
</feature>
<dbReference type="PANTHER" id="PTHR43245:SF51">
    <property type="entry name" value="SHORT CHAIN DEHYDROGENASE_REDUCTASE FAMILY 42E, MEMBER 2"/>
    <property type="match status" value="1"/>
</dbReference>
<comment type="subcellular location">
    <subcellularLocation>
        <location evidence="1 8">Endoplasmic reticulum membrane</location>
        <topology evidence="1 8">Multi-pass membrane protein</topology>
    </subcellularLocation>
</comment>
<evidence type="ECO:0000256" key="6">
    <source>
        <dbReference type="ARBA" id="ARBA00023002"/>
    </source>
</evidence>
<keyword evidence="5 8" id="KW-1133">Transmembrane helix</keyword>
<dbReference type="PANTHER" id="PTHR43245">
    <property type="entry name" value="BIFUNCTIONAL POLYMYXIN RESISTANCE PROTEIN ARNA"/>
    <property type="match status" value="1"/>
</dbReference>
<gene>
    <name evidence="10" type="ORF">V6N12_061215</name>
</gene>
<feature type="transmembrane region" description="Helical" evidence="8">
    <location>
        <begin position="515"/>
        <end position="548"/>
    </location>
</feature>
<dbReference type="SUPFAM" id="SSF51735">
    <property type="entry name" value="NAD(P)-binding Rossmann-fold domains"/>
    <property type="match status" value="1"/>
</dbReference>
<dbReference type="Proteomes" id="UP001472677">
    <property type="component" value="Unassembled WGS sequence"/>
</dbReference>
<keyword evidence="4 8" id="KW-0256">Endoplasmic reticulum</keyword>
<evidence type="ECO:0000259" key="9">
    <source>
        <dbReference type="PROSITE" id="PS50845"/>
    </source>
</evidence>
<evidence type="ECO:0000313" key="11">
    <source>
        <dbReference type="Proteomes" id="UP001472677"/>
    </source>
</evidence>
<evidence type="ECO:0000256" key="3">
    <source>
        <dbReference type="ARBA" id="ARBA00022692"/>
    </source>
</evidence>
<name>A0ABR2DZR1_9ROSI</name>
<feature type="transmembrane region" description="Helical" evidence="8">
    <location>
        <begin position="443"/>
        <end position="460"/>
    </location>
</feature>
<accession>A0ABR2DZR1</accession>
<keyword evidence="7 8" id="KW-0472">Membrane</keyword>
<reference evidence="10 11" key="1">
    <citation type="journal article" date="2024" name="G3 (Bethesda)">
        <title>Genome assembly of Hibiscus sabdariffa L. provides insights into metabolisms of medicinal natural products.</title>
        <authorList>
            <person name="Kim T."/>
        </authorList>
    </citation>
    <scope>NUCLEOTIDE SEQUENCE [LARGE SCALE GENOMIC DNA]</scope>
    <source>
        <strain evidence="10">TK-2024</strain>
        <tissue evidence="10">Old leaves</tissue>
    </source>
</reference>
<dbReference type="PROSITE" id="PS50845">
    <property type="entry name" value="RETICULON"/>
    <property type="match status" value="1"/>
</dbReference>